<dbReference type="Pfam" id="PF00005">
    <property type="entry name" value="ABC_tran"/>
    <property type="match status" value="1"/>
</dbReference>
<dbReference type="Gene3D" id="3.40.50.300">
    <property type="entry name" value="P-loop containing nucleotide triphosphate hydrolases"/>
    <property type="match status" value="1"/>
</dbReference>
<dbReference type="RefSeq" id="WP_074520830.1">
    <property type="nucleotide sequence ID" value="NZ_FNHZ01000001.1"/>
</dbReference>
<dbReference type="CDD" id="cd03230">
    <property type="entry name" value="ABC_DR_subfamily_A"/>
    <property type="match status" value="1"/>
</dbReference>
<keyword evidence="1" id="KW-0813">Transport</keyword>
<accession>A0A1G9U1F0</accession>
<dbReference type="OrthoDB" id="9804819at2"/>
<dbReference type="PANTHER" id="PTHR42939:SF3">
    <property type="entry name" value="ABC TRANSPORTER ATP-BINDING COMPONENT"/>
    <property type="match status" value="1"/>
</dbReference>
<dbReference type="AlphaFoldDB" id="A0A1G9U1F0"/>
<evidence type="ECO:0000259" key="4">
    <source>
        <dbReference type="PROSITE" id="PS50893"/>
    </source>
</evidence>
<reference evidence="6" key="1">
    <citation type="submission" date="2016-10" db="EMBL/GenBank/DDBJ databases">
        <authorList>
            <person name="Varghese N."/>
            <person name="Submissions S."/>
        </authorList>
    </citation>
    <scope>NUCLEOTIDE SEQUENCE [LARGE SCALE GENOMIC DNA]</scope>
    <source>
        <strain evidence="6">M83</strain>
    </source>
</reference>
<name>A0A1G9U1F0_9FIRM</name>
<dbReference type="PANTHER" id="PTHR42939">
    <property type="entry name" value="ABC TRANSPORTER ATP-BINDING PROTEIN ALBC-RELATED"/>
    <property type="match status" value="1"/>
</dbReference>
<feature type="domain" description="ABC transporter" evidence="4">
    <location>
        <begin position="2"/>
        <end position="222"/>
    </location>
</feature>
<dbReference type="Proteomes" id="UP000187651">
    <property type="component" value="Unassembled WGS sequence"/>
</dbReference>
<dbReference type="SUPFAM" id="SSF52540">
    <property type="entry name" value="P-loop containing nucleoside triphosphate hydrolases"/>
    <property type="match status" value="1"/>
</dbReference>
<evidence type="ECO:0000313" key="5">
    <source>
        <dbReference type="EMBL" id="SDM53870.1"/>
    </source>
</evidence>
<dbReference type="InterPro" id="IPR027417">
    <property type="entry name" value="P-loop_NTPase"/>
</dbReference>
<sequence length="222" mass="25531">MNKILELKNVTVKNKKFKLENINFALEKGYVYGLVGENGAGKSTLLKSIYFENWPYKGDVLFSGFDIKKNRRSAMDKIGYISEDFSFIDDRSMAENARLFSMAYSDFDKEIWEEMTKKLGINLNTNYMDYSRGEKIKAQLAFAFAHKAELLIMDEASAGLDAVFKKEMYDLIREGLVDSLTVLLTSHDYEEIKRNTDFFAVIKDGVLGEFKENIEEAADEYL</sequence>
<organism evidence="5 6">
    <name type="scientific">Lachnospira pectinoschiza</name>
    <dbReference type="NCBI Taxonomy" id="28052"/>
    <lineage>
        <taxon>Bacteria</taxon>
        <taxon>Bacillati</taxon>
        <taxon>Bacillota</taxon>
        <taxon>Clostridia</taxon>
        <taxon>Lachnospirales</taxon>
        <taxon>Lachnospiraceae</taxon>
        <taxon>Lachnospira</taxon>
    </lineage>
</organism>
<dbReference type="EMBL" id="FNHZ01000001">
    <property type="protein sequence ID" value="SDM53870.1"/>
    <property type="molecule type" value="Genomic_DNA"/>
</dbReference>
<keyword evidence="6" id="KW-1185">Reference proteome</keyword>
<keyword evidence="2" id="KW-0547">Nucleotide-binding</keyword>
<protein>
    <submittedName>
        <fullName evidence="5">ABC-2 type transport system ATP-binding protein</fullName>
    </submittedName>
</protein>
<dbReference type="PROSITE" id="PS50893">
    <property type="entry name" value="ABC_TRANSPORTER_2"/>
    <property type="match status" value="1"/>
</dbReference>
<dbReference type="InterPro" id="IPR051782">
    <property type="entry name" value="ABC_Transporter_VariousFunc"/>
</dbReference>
<dbReference type="InterPro" id="IPR003593">
    <property type="entry name" value="AAA+_ATPase"/>
</dbReference>
<evidence type="ECO:0000256" key="1">
    <source>
        <dbReference type="ARBA" id="ARBA00022448"/>
    </source>
</evidence>
<gene>
    <name evidence="5" type="ORF">SAMN05216544_0578</name>
</gene>
<dbReference type="GO" id="GO:0005524">
    <property type="term" value="F:ATP binding"/>
    <property type="evidence" value="ECO:0007669"/>
    <property type="project" value="UniProtKB-KW"/>
</dbReference>
<dbReference type="GO" id="GO:0016887">
    <property type="term" value="F:ATP hydrolysis activity"/>
    <property type="evidence" value="ECO:0007669"/>
    <property type="project" value="InterPro"/>
</dbReference>
<dbReference type="InterPro" id="IPR003439">
    <property type="entry name" value="ABC_transporter-like_ATP-bd"/>
</dbReference>
<keyword evidence="3 5" id="KW-0067">ATP-binding</keyword>
<proteinExistence type="predicted"/>
<evidence type="ECO:0000256" key="2">
    <source>
        <dbReference type="ARBA" id="ARBA00022741"/>
    </source>
</evidence>
<dbReference type="SMART" id="SM00382">
    <property type="entry name" value="AAA"/>
    <property type="match status" value="1"/>
</dbReference>
<evidence type="ECO:0000256" key="3">
    <source>
        <dbReference type="ARBA" id="ARBA00022840"/>
    </source>
</evidence>
<evidence type="ECO:0000313" key="6">
    <source>
        <dbReference type="Proteomes" id="UP000187651"/>
    </source>
</evidence>